<dbReference type="Proteomes" id="UP000252707">
    <property type="component" value="Unassembled WGS sequence"/>
</dbReference>
<evidence type="ECO:0000313" key="2">
    <source>
        <dbReference type="Proteomes" id="UP000252707"/>
    </source>
</evidence>
<protein>
    <submittedName>
        <fullName evidence="1">Uncharacterized protein</fullName>
    </submittedName>
</protein>
<reference evidence="1 2" key="1">
    <citation type="submission" date="2018-07" db="EMBL/GenBank/DDBJ databases">
        <title>Genomic Encyclopedia of Type Strains, Phase IV (KMG-IV): sequencing the most valuable type-strain genomes for metagenomic binning, comparative biology and taxonomic classification.</title>
        <authorList>
            <person name="Goeker M."/>
        </authorList>
    </citation>
    <scope>NUCLEOTIDE SEQUENCE [LARGE SCALE GENOMIC DNA]</scope>
    <source>
        <strain evidence="1 2">DSM 26407</strain>
    </source>
</reference>
<sequence length="66" mass="7572">MRAQTVTSLSGPSRTDIITAIQRLEQALAVCGHVDTRTAHVQLQYYRSQLTAMQARRLERWDDWGI</sequence>
<comment type="caution">
    <text evidence="1">The sequence shown here is derived from an EMBL/GenBank/DDBJ whole genome shotgun (WGS) entry which is preliminary data.</text>
</comment>
<gene>
    <name evidence="1" type="ORF">DFQ59_107126</name>
</gene>
<dbReference type="EMBL" id="QPJY01000007">
    <property type="protein sequence ID" value="RCX28379.1"/>
    <property type="molecule type" value="Genomic_DNA"/>
</dbReference>
<dbReference type="RefSeq" id="WP_114280317.1">
    <property type="nucleotide sequence ID" value="NZ_QPJY01000007.1"/>
</dbReference>
<accession>A0A369C3A6</accession>
<dbReference type="AlphaFoldDB" id="A0A369C3A6"/>
<name>A0A369C3A6_9GAMM</name>
<keyword evidence="2" id="KW-1185">Reference proteome</keyword>
<organism evidence="1 2">
    <name type="scientific">Thioalbus denitrificans</name>
    <dbReference type="NCBI Taxonomy" id="547122"/>
    <lineage>
        <taxon>Bacteria</taxon>
        <taxon>Pseudomonadati</taxon>
        <taxon>Pseudomonadota</taxon>
        <taxon>Gammaproteobacteria</taxon>
        <taxon>Chromatiales</taxon>
        <taxon>Ectothiorhodospiraceae</taxon>
        <taxon>Thioalbus</taxon>
    </lineage>
</organism>
<proteinExistence type="predicted"/>
<evidence type="ECO:0000313" key="1">
    <source>
        <dbReference type="EMBL" id="RCX28379.1"/>
    </source>
</evidence>